<evidence type="ECO:0000313" key="4">
    <source>
        <dbReference type="Proteomes" id="UP001152797"/>
    </source>
</evidence>
<dbReference type="EMBL" id="CAMXCT020006548">
    <property type="protein sequence ID" value="CAL1169129.1"/>
    <property type="molecule type" value="Genomic_DNA"/>
</dbReference>
<sequence>MDRVCAFVPCASGNGKLRQIKYWAVDKFHALKHKKTCKHNILQVRRLANRFKKTKTSACEQVFSWFRNYARLLNEARPWCHAFSSLFCKAAQRSPPEPIPAHCQAEAAQLRLQQDSGRESLEEIHEEASRLCSHGWMWLARGQKQWHLVTLEEAVAGCEAVPQGAPEDLFSVKGCKEFDAWLKRLNVRHQAWCGNLCEGELVFIPSGILHGVKNVGKGISIAVSHNFLDETCMTSVLGCLRQALQMLLDEMSRRSLSGALASLEQQLGPQARLLATSAEVLLPRLEKRGVDVADLIALSRSSVLWVDRRGHLRLPDGAGWSEVPQATV</sequence>
<dbReference type="OrthoDB" id="423214at2759"/>
<reference evidence="1" key="1">
    <citation type="submission" date="2022-10" db="EMBL/GenBank/DDBJ databases">
        <authorList>
            <person name="Chen Y."/>
            <person name="Dougan E. K."/>
            <person name="Chan C."/>
            <person name="Rhodes N."/>
            <person name="Thang M."/>
        </authorList>
    </citation>
    <scope>NUCLEOTIDE SEQUENCE</scope>
</reference>
<evidence type="ECO:0000313" key="2">
    <source>
        <dbReference type="EMBL" id="CAL1169129.1"/>
    </source>
</evidence>
<dbReference type="EMBL" id="CAMXCT010006548">
    <property type="protein sequence ID" value="CAI4015754.1"/>
    <property type="molecule type" value="Genomic_DNA"/>
</dbReference>
<evidence type="ECO:0000313" key="3">
    <source>
        <dbReference type="EMBL" id="CAL4803066.1"/>
    </source>
</evidence>
<dbReference type="SUPFAM" id="SSF51197">
    <property type="entry name" value="Clavaminate synthase-like"/>
    <property type="match status" value="1"/>
</dbReference>
<dbReference type="AlphaFoldDB" id="A0A9P1DUA0"/>
<dbReference type="Gene3D" id="2.60.120.650">
    <property type="entry name" value="Cupin"/>
    <property type="match status" value="1"/>
</dbReference>
<dbReference type="EMBL" id="CAMXCT030006548">
    <property type="protein sequence ID" value="CAL4803066.1"/>
    <property type="molecule type" value="Genomic_DNA"/>
</dbReference>
<comment type="caution">
    <text evidence="1">The sequence shown here is derived from an EMBL/GenBank/DDBJ whole genome shotgun (WGS) entry which is preliminary data.</text>
</comment>
<proteinExistence type="predicted"/>
<protein>
    <submittedName>
        <fullName evidence="3">F-box protein</fullName>
    </submittedName>
</protein>
<accession>A0A9P1DUA0</accession>
<dbReference type="Proteomes" id="UP001152797">
    <property type="component" value="Unassembled WGS sequence"/>
</dbReference>
<reference evidence="2" key="2">
    <citation type="submission" date="2024-04" db="EMBL/GenBank/DDBJ databases">
        <authorList>
            <person name="Chen Y."/>
            <person name="Shah S."/>
            <person name="Dougan E. K."/>
            <person name="Thang M."/>
            <person name="Chan C."/>
        </authorList>
    </citation>
    <scope>NUCLEOTIDE SEQUENCE [LARGE SCALE GENOMIC DNA]</scope>
</reference>
<evidence type="ECO:0000313" key="1">
    <source>
        <dbReference type="EMBL" id="CAI4015754.1"/>
    </source>
</evidence>
<name>A0A9P1DUA0_9DINO</name>
<gene>
    <name evidence="1" type="ORF">C1SCF055_LOCUS40566</name>
</gene>
<organism evidence="1">
    <name type="scientific">Cladocopium goreaui</name>
    <dbReference type="NCBI Taxonomy" id="2562237"/>
    <lineage>
        <taxon>Eukaryota</taxon>
        <taxon>Sar</taxon>
        <taxon>Alveolata</taxon>
        <taxon>Dinophyceae</taxon>
        <taxon>Suessiales</taxon>
        <taxon>Symbiodiniaceae</taxon>
        <taxon>Cladocopium</taxon>
    </lineage>
</organism>
<keyword evidence="4" id="KW-1185">Reference proteome</keyword>